<dbReference type="InterPro" id="IPR039426">
    <property type="entry name" value="TonB-dep_rcpt-like"/>
</dbReference>
<dbReference type="EMBL" id="JAUOTP010000001">
    <property type="protein sequence ID" value="MDO6413449.1"/>
    <property type="molecule type" value="Genomic_DNA"/>
</dbReference>
<keyword evidence="13" id="KW-0675">Receptor</keyword>
<dbReference type="Proteomes" id="UP001169764">
    <property type="component" value="Unassembled WGS sequence"/>
</dbReference>
<reference evidence="13" key="1">
    <citation type="submission" date="2023-07" db="EMBL/GenBank/DDBJ databases">
        <authorList>
            <person name="Kim M."/>
        </authorList>
    </citation>
    <scope>NUCLEOTIDE SEQUENCE</scope>
    <source>
        <strain evidence="13">BIUV-7</strain>
    </source>
</reference>
<evidence type="ECO:0000259" key="12">
    <source>
        <dbReference type="Pfam" id="PF07715"/>
    </source>
</evidence>
<evidence type="ECO:0000256" key="8">
    <source>
        <dbReference type="PROSITE-ProRule" id="PRU01360"/>
    </source>
</evidence>
<evidence type="ECO:0000313" key="13">
    <source>
        <dbReference type="EMBL" id="MDO6413449.1"/>
    </source>
</evidence>
<keyword evidence="3 8" id="KW-1134">Transmembrane beta strand</keyword>
<feature type="domain" description="TonB-dependent receptor plug" evidence="12">
    <location>
        <begin position="56"/>
        <end position="175"/>
    </location>
</feature>
<evidence type="ECO:0000256" key="6">
    <source>
        <dbReference type="ARBA" id="ARBA00023136"/>
    </source>
</evidence>
<evidence type="ECO:0000256" key="3">
    <source>
        <dbReference type="ARBA" id="ARBA00022452"/>
    </source>
</evidence>
<evidence type="ECO:0000256" key="9">
    <source>
        <dbReference type="RuleBase" id="RU003357"/>
    </source>
</evidence>
<protein>
    <submittedName>
        <fullName evidence="13">TonB-dependent receptor</fullName>
    </submittedName>
</protein>
<keyword evidence="14" id="KW-1185">Reference proteome</keyword>
<gene>
    <name evidence="13" type="ORF">Q4F19_03550</name>
</gene>
<evidence type="ECO:0000256" key="4">
    <source>
        <dbReference type="ARBA" id="ARBA00022692"/>
    </source>
</evidence>
<feature type="signal peptide" evidence="10">
    <location>
        <begin position="1"/>
        <end position="24"/>
    </location>
</feature>
<keyword evidence="10" id="KW-0732">Signal</keyword>
<dbReference type="Gene3D" id="2.40.170.20">
    <property type="entry name" value="TonB-dependent receptor, beta-barrel domain"/>
    <property type="match status" value="1"/>
</dbReference>
<evidence type="ECO:0000313" key="14">
    <source>
        <dbReference type="Proteomes" id="UP001169764"/>
    </source>
</evidence>
<keyword evidence="6 8" id="KW-0472">Membrane</keyword>
<keyword evidence="7 8" id="KW-0998">Cell outer membrane</keyword>
<sequence length="839" mass="88603">MPISRSTSLLALAVALAGAAPAFAADPAPPSNEAGTSAPDDAIIVTGTRAIGITAAESAAPIKLVSSEAISHVGQPNLNQVLTQLVPSFTAQAFGGDAANLTLSAALRGLNPNQTLVLVNGKRRHGTANLQVLSSAFQGGAAPDLDYITPASVDHIEVLTDGASAQYGSDAIAGVINIILKKKAGGQFSATGGQYYDGDGETASTSLNYGITNDRGYLNLTAFYRFHNFSQRGQQDIRVLDPVTNAPTVTGALAADYASMVDYPRINPIVGDARSHFGVGSFNAGFDATDNLSFYAFGTVGYRDAKAYENVRLPNRLVRTAVLGVDPGTVSAAVYNATAAANPAFIFSRTGFRPQEAFKETDYSATGGAKGSVAGWTWDVSSTFGLDQARVYTLNSANRNLFIDTGSTPTDFYDGKFENFEWTSNLDLTHSFGDVALLAAGAEYRLNSYTISAGDPFSYYKTGAQSFPGYSPAASGGHQRHNWAVYADLALTPVEGLKLDGAVRYEDYSDFGNKTTWKITGRYDFNDMIAIRGTASTGFRAPTLAESFYTQVNVSPNSSFVQLAANSPAAKILGIPDLKPETSTNFSGGFVFRPVSRLTVTIDAFQIRLKNRIVGSSQINSLTVGDAVFRAAQASGYTLETFANSGIVAFVNGPTTRTRGVDIVASYDADLGSMGRASFTLSGAYNKTTLRAVGSNPGPIAALGQSVFDISQQSYLTDAAPKLKLIGGVNWNVGPFSVTARETYYTKTSAIYNDGGGLYTPTRIKSAGITDLEIGYKLTPSLTLSAGANNLFDKNPEAEPYLAAFGETAGGGVVYNQPLTYSPYGINGGYYYGRVTFDF</sequence>
<dbReference type="CDD" id="cd01347">
    <property type="entry name" value="ligand_gated_channel"/>
    <property type="match status" value="1"/>
</dbReference>
<evidence type="ECO:0000256" key="5">
    <source>
        <dbReference type="ARBA" id="ARBA00023077"/>
    </source>
</evidence>
<dbReference type="PANTHER" id="PTHR47234:SF3">
    <property type="entry name" value="SECRETIN_TONB SHORT N-TERMINAL DOMAIN-CONTAINING PROTEIN"/>
    <property type="match status" value="1"/>
</dbReference>
<dbReference type="PROSITE" id="PS52016">
    <property type="entry name" value="TONB_DEPENDENT_REC_3"/>
    <property type="match status" value="1"/>
</dbReference>
<evidence type="ECO:0000256" key="10">
    <source>
        <dbReference type="SAM" id="SignalP"/>
    </source>
</evidence>
<feature type="domain" description="TonB-dependent receptor-like beta-barrel" evidence="11">
    <location>
        <begin position="337"/>
        <end position="791"/>
    </location>
</feature>
<evidence type="ECO:0000256" key="1">
    <source>
        <dbReference type="ARBA" id="ARBA00004571"/>
    </source>
</evidence>
<dbReference type="Pfam" id="PF00593">
    <property type="entry name" value="TonB_dep_Rec_b-barrel"/>
    <property type="match status" value="1"/>
</dbReference>
<organism evidence="13 14">
    <name type="scientific">Sphingomonas natans</name>
    <dbReference type="NCBI Taxonomy" id="3063330"/>
    <lineage>
        <taxon>Bacteria</taxon>
        <taxon>Pseudomonadati</taxon>
        <taxon>Pseudomonadota</taxon>
        <taxon>Alphaproteobacteria</taxon>
        <taxon>Sphingomonadales</taxon>
        <taxon>Sphingomonadaceae</taxon>
        <taxon>Sphingomonas</taxon>
    </lineage>
</organism>
<name>A0ABT8Y552_9SPHN</name>
<keyword evidence="2 8" id="KW-0813">Transport</keyword>
<dbReference type="Pfam" id="PF07715">
    <property type="entry name" value="Plug"/>
    <property type="match status" value="1"/>
</dbReference>
<dbReference type="InterPro" id="IPR037066">
    <property type="entry name" value="Plug_dom_sf"/>
</dbReference>
<dbReference type="PANTHER" id="PTHR47234">
    <property type="match status" value="1"/>
</dbReference>
<comment type="similarity">
    <text evidence="8 9">Belongs to the TonB-dependent receptor family.</text>
</comment>
<comment type="subcellular location">
    <subcellularLocation>
        <location evidence="1 8">Cell outer membrane</location>
        <topology evidence="1 8">Multi-pass membrane protein</topology>
    </subcellularLocation>
</comment>
<keyword evidence="4 8" id="KW-0812">Transmembrane</keyword>
<evidence type="ECO:0000259" key="11">
    <source>
        <dbReference type="Pfam" id="PF00593"/>
    </source>
</evidence>
<evidence type="ECO:0000256" key="7">
    <source>
        <dbReference type="ARBA" id="ARBA00023237"/>
    </source>
</evidence>
<dbReference type="InterPro" id="IPR012910">
    <property type="entry name" value="Plug_dom"/>
</dbReference>
<dbReference type="Gene3D" id="2.170.130.10">
    <property type="entry name" value="TonB-dependent receptor, plug domain"/>
    <property type="match status" value="1"/>
</dbReference>
<evidence type="ECO:0000256" key="2">
    <source>
        <dbReference type="ARBA" id="ARBA00022448"/>
    </source>
</evidence>
<accession>A0ABT8Y552</accession>
<dbReference type="InterPro" id="IPR000531">
    <property type="entry name" value="Beta-barrel_TonB"/>
</dbReference>
<comment type="caution">
    <text evidence="13">The sequence shown here is derived from an EMBL/GenBank/DDBJ whole genome shotgun (WGS) entry which is preliminary data.</text>
</comment>
<feature type="chain" id="PRO_5047178259" evidence="10">
    <location>
        <begin position="25"/>
        <end position="839"/>
    </location>
</feature>
<dbReference type="RefSeq" id="WP_303539856.1">
    <property type="nucleotide sequence ID" value="NZ_JAUOTP010000001.1"/>
</dbReference>
<proteinExistence type="inferred from homology"/>
<dbReference type="SUPFAM" id="SSF56935">
    <property type="entry name" value="Porins"/>
    <property type="match status" value="1"/>
</dbReference>
<keyword evidence="5 9" id="KW-0798">TonB box</keyword>
<dbReference type="InterPro" id="IPR036942">
    <property type="entry name" value="Beta-barrel_TonB_sf"/>
</dbReference>